<dbReference type="Pfam" id="PF10165">
    <property type="entry name" value="Ric8"/>
    <property type="match status" value="1"/>
</dbReference>
<dbReference type="InterPro" id="IPR008376">
    <property type="entry name" value="Chaperone_Ric-8_A/B"/>
</dbReference>
<dbReference type="PANTHER" id="PTHR12425:SF5">
    <property type="entry name" value="SYNEMBRYN"/>
    <property type="match status" value="1"/>
</dbReference>
<dbReference type="PANTHER" id="PTHR12425">
    <property type="entry name" value="SYNEMBRYN"/>
    <property type="match status" value="1"/>
</dbReference>
<dbReference type="GO" id="GO:0001965">
    <property type="term" value="F:G-protein alpha-subunit binding"/>
    <property type="evidence" value="ECO:0007669"/>
    <property type="project" value="TreeGrafter"/>
</dbReference>
<dbReference type="PRINTS" id="PR01802">
    <property type="entry name" value="SYNEMBRYN"/>
</dbReference>
<evidence type="ECO:0000256" key="6">
    <source>
        <dbReference type="SAM" id="MobiDB-lite"/>
    </source>
</evidence>
<evidence type="ECO:0000256" key="2">
    <source>
        <dbReference type="ARBA" id="ARBA00009049"/>
    </source>
</evidence>
<dbReference type="RefSeq" id="XP_026491350.2">
    <property type="nucleotide sequence ID" value="XM_026635565.2"/>
</dbReference>
<dbReference type="OrthoDB" id="5585685at2759"/>
<dbReference type="InterPro" id="IPR019318">
    <property type="entry name" value="Gua_nucleotide_exch_fac_Ric8"/>
</dbReference>
<keyword evidence="3" id="KW-0963">Cytoplasm</keyword>
<evidence type="ECO:0000256" key="4">
    <source>
        <dbReference type="ARBA" id="ARBA00022658"/>
    </source>
</evidence>
<dbReference type="InterPro" id="IPR011989">
    <property type="entry name" value="ARM-like"/>
</dbReference>
<dbReference type="Gene3D" id="1.25.10.10">
    <property type="entry name" value="Leucine-rich Repeat Variant"/>
    <property type="match status" value="1"/>
</dbReference>
<dbReference type="Proteomes" id="UP001652626">
    <property type="component" value="Chromosome 3"/>
</dbReference>
<evidence type="ECO:0000256" key="5">
    <source>
        <dbReference type="ARBA" id="ARBA00023186"/>
    </source>
</evidence>
<name>A0A8B8I2Y3_VANTA</name>
<keyword evidence="7" id="KW-1185">Reference proteome</keyword>
<dbReference type="AlphaFoldDB" id="A0A8B8I2Y3"/>
<dbReference type="InterPro" id="IPR016024">
    <property type="entry name" value="ARM-type_fold"/>
</dbReference>
<dbReference type="SUPFAM" id="SSF48371">
    <property type="entry name" value="ARM repeat"/>
    <property type="match status" value="1"/>
</dbReference>
<evidence type="ECO:0000313" key="8">
    <source>
        <dbReference type="RefSeq" id="XP_026491350.2"/>
    </source>
</evidence>
<sequence>MNEDEITILGGNNFSEIIQILENFLKVNDNVFSFPFLLTNNRRVSLWAALFQHLQSKSSESIHVLCLTTIRLLSRDKTELESLICEKWIITLIEKAGLFNFVDPEDTMDVDMPMKEVVVEALKCLCNIAFNSEVARALCAHTSIAQGLVARLRSYKEISFKDEIMLFDMKLLFILTALRQDIKAKIKNDLHGMDYLISCLNELVVEATEPQMEVAGVSDVIEGSHNCFLQENQQAIMCEILKTQFNLMLHSGSEEPVSEADEGMYLRLMPALTTLLYAHVPTQDKLMELHSNIANLLTSVPPVFYQYLTPELNDGETAQNIYDGRNMDALQALLQLLQYRLSITTSTKNQYENLSPILTVLNKSSRGCRAQRKYLRQVVLPPLRDVSRPPEKGHTLRNQLCRLLTTPVTSVRDLVAEFLFILCKEKVGRMVKYTGFGNAAGHLAQKGLMGSSRGPVLYSSSSEDSDTEEYLEAQPRIDPVVGCTRPPRSNPFEGMTDEQKEYEAMKLVNLFDKMLSEGAVKPARIGPDGRPQPIDHVLEIRDRPPNRPQS</sequence>
<dbReference type="GO" id="GO:0007186">
    <property type="term" value="P:G protein-coupled receptor signaling pathway"/>
    <property type="evidence" value="ECO:0007669"/>
    <property type="project" value="TreeGrafter"/>
</dbReference>
<dbReference type="GO" id="GO:0005085">
    <property type="term" value="F:guanyl-nucleotide exchange factor activity"/>
    <property type="evidence" value="ECO:0007669"/>
    <property type="project" value="UniProtKB-KW"/>
</dbReference>
<accession>A0A8B8I2Y3</accession>
<reference evidence="8" key="2">
    <citation type="submission" date="2025-08" db="UniProtKB">
        <authorList>
            <consortium name="RefSeq"/>
        </authorList>
    </citation>
    <scope>IDENTIFICATION</scope>
    <source>
        <tissue evidence="8">Whole body</tissue>
    </source>
</reference>
<comment type="similarity">
    <text evidence="2">Belongs to the synembryn family.</text>
</comment>
<dbReference type="OMA" id="NADPIFT"/>
<feature type="region of interest" description="Disordered" evidence="6">
    <location>
        <begin position="521"/>
        <end position="550"/>
    </location>
</feature>
<dbReference type="GeneID" id="113397282"/>
<evidence type="ECO:0000313" key="7">
    <source>
        <dbReference type="Proteomes" id="UP001652626"/>
    </source>
</evidence>
<keyword evidence="4" id="KW-0344">Guanine-nucleotide releasing factor</keyword>
<protein>
    <submittedName>
        <fullName evidence="8">Synembryn-A</fullName>
    </submittedName>
</protein>
<gene>
    <name evidence="8" type="primary">LOC113397282</name>
</gene>
<comment type="subcellular location">
    <subcellularLocation>
        <location evidence="1">Cytoplasm</location>
        <location evidence="1">Cell cortex</location>
    </subcellularLocation>
</comment>
<feature type="compositionally biased region" description="Basic and acidic residues" evidence="6">
    <location>
        <begin position="536"/>
        <end position="550"/>
    </location>
</feature>
<keyword evidence="5" id="KW-0143">Chaperone</keyword>
<evidence type="ECO:0000256" key="1">
    <source>
        <dbReference type="ARBA" id="ARBA00004544"/>
    </source>
</evidence>
<reference evidence="7" key="1">
    <citation type="submission" date="2025-05" db="UniProtKB">
        <authorList>
            <consortium name="RefSeq"/>
        </authorList>
    </citation>
    <scope>NUCLEOTIDE SEQUENCE [LARGE SCALE GENOMIC DNA]</scope>
</reference>
<dbReference type="GO" id="GO:0005938">
    <property type="term" value="C:cell cortex"/>
    <property type="evidence" value="ECO:0007669"/>
    <property type="project" value="UniProtKB-SubCell"/>
</dbReference>
<proteinExistence type="inferred from homology"/>
<organism evidence="7 8">
    <name type="scientific">Vanessa tameamea</name>
    <name type="common">Kamehameha butterfly</name>
    <dbReference type="NCBI Taxonomy" id="334116"/>
    <lineage>
        <taxon>Eukaryota</taxon>
        <taxon>Metazoa</taxon>
        <taxon>Ecdysozoa</taxon>
        <taxon>Arthropoda</taxon>
        <taxon>Hexapoda</taxon>
        <taxon>Insecta</taxon>
        <taxon>Pterygota</taxon>
        <taxon>Neoptera</taxon>
        <taxon>Endopterygota</taxon>
        <taxon>Lepidoptera</taxon>
        <taxon>Glossata</taxon>
        <taxon>Ditrysia</taxon>
        <taxon>Papilionoidea</taxon>
        <taxon>Nymphalidae</taxon>
        <taxon>Nymphalinae</taxon>
        <taxon>Vanessa</taxon>
    </lineage>
</organism>
<evidence type="ECO:0000256" key="3">
    <source>
        <dbReference type="ARBA" id="ARBA00022490"/>
    </source>
</evidence>